<feature type="transmembrane region" description="Helical" evidence="4">
    <location>
        <begin position="307"/>
        <end position="326"/>
    </location>
</feature>
<evidence type="ECO:0000259" key="5">
    <source>
        <dbReference type="PROSITE" id="PS50850"/>
    </source>
</evidence>
<proteinExistence type="predicted"/>
<accession>A0ABN1KHB3</accession>
<feature type="transmembrane region" description="Helical" evidence="4">
    <location>
        <begin position="371"/>
        <end position="389"/>
    </location>
</feature>
<feature type="transmembrane region" description="Helical" evidence="4">
    <location>
        <begin position="176"/>
        <end position="199"/>
    </location>
</feature>
<feature type="domain" description="Major facilitator superfamily (MFS) profile" evidence="5">
    <location>
        <begin position="177"/>
        <end position="395"/>
    </location>
</feature>
<keyword evidence="2 4" id="KW-1133">Transmembrane helix</keyword>
<feature type="transmembrane region" description="Helical" evidence="4">
    <location>
        <begin position="338"/>
        <end position="365"/>
    </location>
</feature>
<evidence type="ECO:0000313" key="7">
    <source>
        <dbReference type="Proteomes" id="UP001500279"/>
    </source>
</evidence>
<dbReference type="PANTHER" id="PTHR23521:SF3">
    <property type="entry name" value="MFS TRANSPORTER"/>
    <property type="match status" value="1"/>
</dbReference>
<dbReference type="Proteomes" id="UP001500279">
    <property type="component" value="Unassembled WGS sequence"/>
</dbReference>
<feature type="transmembrane region" description="Helical" evidence="4">
    <location>
        <begin position="107"/>
        <end position="125"/>
    </location>
</feature>
<feature type="transmembrane region" description="Helical" evidence="4">
    <location>
        <begin position="20"/>
        <end position="41"/>
    </location>
</feature>
<comment type="caution">
    <text evidence="6">The sequence shown here is derived from an EMBL/GenBank/DDBJ whole genome shotgun (WGS) entry which is preliminary data.</text>
</comment>
<dbReference type="InterPro" id="IPR011701">
    <property type="entry name" value="MFS"/>
</dbReference>
<dbReference type="InterPro" id="IPR020846">
    <property type="entry name" value="MFS_dom"/>
</dbReference>
<feature type="transmembrane region" description="Helical" evidence="4">
    <location>
        <begin position="283"/>
        <end position="301"/>
    </location>
</feature>
<dbReference type="SUPFAM" id="SSF103473">
    <property type="entry name" value="MFS general substrate transporter"/>
    <property type="match status" value="1"/>
</dbReference>
<dbReference type="InterPro" id="IPR036259">
    <property type="entry name" value="MFS_trans_sf"/>
</dbReference>
<dbReference type="Gene3D" id="1.20.1250.20">
    <property type="entry name" value="MFS general substrate transporter like domains"/>
    <property type="match status" value="2"/>
</dbReference>
<dbReference type="RefSeq" id="WP_231013232.1">
    <property type="nucleotide sequence ID" value="NZ_BAAAEW010000044.1"/>
</dbReference>
<feature type="transmembrane region" description="Helical" evidence="4">
    <location>
        <begin position="248"/>
        <end position="271"/>
    </location>
</feature>
<dbReference type="Pfam" id="PF07690">
    <property type="entry name" value="MFS_1"/>
    <property type="match status" value="1"/>
</dbReference>
<keyword evidence="3 4" id="KW-0472">Membrane</keyword>
<name>A0ABN1KHB3_9BURK</name>
<dbReference type="PROSITE" id="PS50850">
    <property type="entry name" value="MFS"/>
    <property type="match status" value="1"/>
</dbReference>
<evidence type="ECO:0000256" key="2">
    <source>
        <dbReference type="ARBA" id="ARBA00022989"/>
    </source>
</evidence>
<sequence length="395" mass="39892">MTKPLPSPAVSPAQLRRGLIAIFASTFCELSGLFMFFPLLLFTAKGMGLNDALVGLLAATNWLGLAVATPFAGGWVARLGMRGALLLSGAVPLGTLTLTVLTPWPVGWALLGVVGGAAGSLRWIVAEATVAELAPAARRGRIVGLYETMVGCTFVLGPSLLAFIGTEGAAAQLARWTAVALSALGLLLSFAVPALTSHHREDAPPPGWRGIAAAMRQRPVLMLAGAVGGFFEAGTSGLLPLYGLSAGFGAGMAALLVSASGAGSALVMVPVGELADRWSLRGVLLGCAAITLGACLLLPLAPAWPPLAYVIAFVWGGAGGALYTLAMVDIGHREQGVALVNTTAVLVLSYTLGGMAAPMLGGLALSLAPGWGMPLLMIAVAGTGLGGLLKARARA</sequence>
<evidence type="ECO:0000256" key="3">
    <source>
        <dbReference type="ARBA" id="ARBA00023136"/>
    </source>
</evidence>
<feature type="transmembrane region" description="Helical" evidence="4">
    <location>
        <begin position="220"/>
        <end position="242"/>
    </location>
</feature>
<feature type="transmembrane region" description="Helical" evidence="4">
    <location>
        <begin position="53"/>
        <end position="77"/>
    </location>
</feature>
<evidence type="ECO:0000256" key="4">
    <source>
        <dbReference type="SAM" id="Phobius"/>
    </source>
</evidence>
<keyword evidence="7" id="KW-1185">Reference proteome</keyword>
<dbReference type="PANTHER" id="PTHR23521">
    <property type="entry name" value="TRANSPORTER MFS SUPERFAMILY"/>
    <property type="match status" value="1"/>
</dbReference>
<evidence type="ECO:0000256" key="1">
    <source>
        <dbReference type="ARBA" id="ARBA00022692"/>
    </source>
</evidence>
<gene>
    <name evidence="6" type="ORF">GCM10009107_55190</name>
</gene>
<keyword evidence="1 4" id="KW-0812">Transmembrane</keyword>
<protein>
    <submittedName>
        <fullName evidence="6">MFS transporter</fullName>
    </submittedName>
</protein>
<feature type="transmembrane region" description="Helical" evidence="4">
    <location>
        <begin position="145"/>
        <end position="164"/>
    </location>
</feature>
<evidence type="ECO:0000313" key="6">
    <source>
        <dbReference type="EMBL" id="GAA0766804.1"/>
    </source>
</evidence>
<dbReference type="EMBL" id="BAAAEW010000044">
    <property type="protein sequence ID" value="GAA0766804.1"/>
    <property type="molecule type" value="Genomic_DNA"/>
</dbReference>
<organism evidence="6 7">
    <name type="scientific">Ideonella azotifigens</name>
    <dbReference type="NCBI Taxonomy" id="513160"/>
    <lineage>
        <taxon>Bacteria</taxon>
        <taxon>Pseudomonadati</taxon>
        <taxon>Pseudomonadota</taxon>
        <taxon>Betaproteobacteria</taxon>
        <taxon>Burkholderiales</taxon>
        <taxon>Sphaerotilaceae</taxon>
        <taxon>Ideonella</taxon>
    </lineage>
</organism>
<reference evidence="6 7" key="1">
    <citation type="journal article" date="2019" name="Int. J. Syst. Evol. Microbiol.">
        <title>The Global Catalogue of Microorganisms (GCM) 10K type strain sequencing project: providing services to taxonomists for standard genome sequencing and annotation.</title>
        <authorList>
            <consortium name="The Broad Institute Genomics Platform"/>
            <consortium name="The Broad Institute Genome Sequencing Center for Infectious Disease"/>
            <person name="Wu L."/>
            <person name="Ma J."/>
        </authorList>
    </citation>
    <scope>NUCLEOTIDE SEQUENCE [LARGE SCALE GENOMIC DNA]</scope>
    <source>
        <strain evidence="6 7">JCM 15503</strain>
    </source>
</reference>